<proteinExistence type="predicted"/>
<protein>
    <submittedName>
        <fullName evidence="1">2-oxoacid:acceptor oxidoreductase subunit alpha</fullName>
    </submittedName>
</protein>
<name>A0ACC6V2H0_9CREN</name>
<comment type="caution">
    <text evidence="1">The sequence shown here is derived from an EMBL/GenBank/DDBJ whole genome shotgun (WGS) entry which is preliminary data.</text>
</comment>
<evidence type="ECO:0000313" key="1">
    <source>
        <dbReference type="EMBL" id="MFB6490909.1"/>
    </source>
</evidence>
<dbReference type="EMBL" id="JZWT02000016">
    <property type="protein sequence ID" value="MFB6490909.1"/>
    <property type="molecule type" value="Genomic_DNA"/>
</dbReference>
<gene>
    <name evidence="1" type="ORF">TU35_006665</name>
</gene>
<accession>A0ACC6V2H0</accession>
<sequence>MELTVRISGAQGEGVESAGRLTALVFSRLGYHVFAYRQYASIIKGNPTMFYQIRVSDSKIYSHGRWGSYDVLVALNKNALAAHEDKATYVIYDSADRATPKGKGEVPVPLTDLALKAGNKIMRNTVAIGALLGLLGVGLGPLADLIRAEFGEKGEKIAEQNIQAAQMGLDAAQKLAGIKAEFAKRGEPKVLMSGAEALAIGSLLSGMRLYVAYPMTPASPIMHFLAEVGPKFGAAVVQAEDEIAAINMTIGAAYAGVRAATGTSGGGFDLMHEGLGLAAMIETPVVVFLSQRGGPSTGLPTETEQSDLLMSLSPSHGEYPHVVIAPYTIEDGLYAAAKAFNIAEKYQVPVIVATDLYFNEALTTIDDVDWSKFKIERGELVTSPVVWEEYKRYKLTETGVSPRTIPGVPGGMHIATSDEHDERGDVITDRHVPELRKAMHEKRLRKLKAIEEDMAAPVVAGSAGTSMALLAWGSTAMPILDLLSVRRDLSAVIFRDIYPLNKEAAAKALGGVKLIDVEVNHEGQLALYLKRELGVDVDRKVLKWWGEPFSVDELMELV</sequence>
<dbReference type="Proteomes" id="UP000033636">
    <property type="component" value="Unassembled WGS sequence"/>
</dbReference>
<evidence type="ECO:0000313" key="2">
    <source>
        <dbReference type="Proteomes" id="UP000033636"/>
    </source>
</evidence>
<reference evidence="1" key="1">
    <citation type="submission" date="2024-07" db="EMBL/GenBank/DDBJ databases">
        <title>Metagenome and Metagenome-Assembled Genomes of Archaea from a hot spring from the geothermal field of Los Azufres, Mexico.</title>
        <authorList>
            <person name="Marin-Paredes R."/>
            <person name="Martinez-Romero E."/>
            <person name="Servin-Garciduenas L.E."/>
        </authorList>
    </citation>
    <scope>NUCLEOTIDE SEQUENCE</scope>
</reference>
<organism evidence="1 2">
    <name type="scientific">Thermoproteus sp. AZ2</name>
    <dbReference type="NCBI Taxonomy" id="1609232"/>
    <lineage>
        <taxon>Archaea</taxon>
        <taxon>Thermoproteota</taxon>
        <taxon>Thermoprotei</taxon>
        <taxon>Thermoproteales</taxon>
        <taxon>Thermoproteaceae</taxon>
        <taxon>Thermoproteus</taxon>
    </lineage>
</organism>